<feature type="coiled-coil region" evidence="10">
    <location>
        <begin position="133"/>
        <end position="198"/>
    </location>
</feature>
<dbReference type="AlphaFoldDB" id="A0A0C3QHN8"/>
<dbReference type="InterPro" id="IPR001841">
    <property type="entry name" value="Znf_RING"/>
</dbReference>
<dbReference type="GO" id="GO:0070985">
    <property type="term" value="C:transcription factor TFIIK complex"/>
    <property type="evidence" value="ECO:0007669"/>
    <property type="project" value="UniProtKB-ARBA"/>
</dbReference>
<dbReference type="GO" id="GO:0006357">
    <property type="term" value="P:regulation of transcription by RNA polymerase II"/>
    <property type="evidence" value="ECO:0007669"/>
    <property type="project" value="TreeGrafter"/>
</dbReference>
<dbReference type="PROSITE" id="PS50089">
    <property type="entry name" value="ZF_RING_2"/>
    <property type="match status" value="1"/>
</dbReference>
<evidence type="ECO:0000256" key="9">
    <source>
        <dbReference type="PROSITE-ProRule" id="PRU00175"/>
    </source>
</evidence>
<evidence type="ECO:0000256" key="6">
    <source>
        <dbReference type="ARBA" id="ARBA00023242"/>
    </source>
</evidence>
<evidence type="ECO:0000256" key="11">
    <source>
        <dbReference type="SAM" id="MobiDB-lite"/>
    </source>
</evidence>
<reference evidence="13 14" key="1">
    <citation type="submission" date="2014-04" db="EMBL/GenBank/DDBJ databases">
        <authorList>
            <consortium name="DOE Joint Genome Institute"/>
            <person name="Kuo A."/>
            <person name="Girlanda M."/>
            <person name="Perotto S."/>
            <person name="Kohler A."/>
            <person name="Nagy L.G."/>
            <person name="Floudas D."/>
            <person name="Copeland A."/>
            <person name="Barry K.W."/>
            <person name="Cichocki N."/>
            <person name="Veneault-Fourrey C."/>
            <person name="LaButti K."/>
            <person name="Lindquist E.A."/>
            <person name="Lipzen A."/>
            <person name="Lundell T."/>
            <person name="Morin E."/>
            <person name="Murat C."/>
            <person name="Sun H."/>
            <person name="Tunlid A."/>
            <person name="Henrissat B."/>
            <person name="Grigoriev I.V."/>
            <person name="Hibbett D.S."/>
            <person name="Martin F."/>
            <person name="Nordberg H.P."/>
            <person name="Cantor M.N."/>
            <person name="Hua S.X."/>
        </authorList>
    </citation>
    <scope>NUCLEOTIDE SEQUENCE [LARGE SCALE GENOMIC DNA]</scope>
    <source>
        <strain evidence="13 14">MUT 4182</strain>
    </source>
</reference>
<evidence type="ECO:0000256" key="4">
    <source>
        <dbReference type="ARBA" id="ARBA00022771"/>
    </source>
</evidence>
<evidence type="ECO:0000256" key="2">
    <source>
        <dbReference type="ARBA" id="ARBA00022257"/>
    </source>
</evidence>
<feature type="domain" description="RING-type" evidence="12">
    <location>
        <begin position="22"/>
        <end position="64"/>
    </location>
</feature>
<keyword evidence="10" id="KW-0175">Coiled coil</keyword>
<dbReference type="PANTHER" id="PTHR12683:SF13">
    <property type="entry name" value="CDK-ACTIVATING KINASE ASSEMBLY FACTOR MAT1"/>
    <property type="match status" value="1"/>
</dbReference>
<gene>
    <name evidence="13" type="ORF">M407DRAFT_74888</name>
</gene>
<dbReference type="HOGENOM" id="CLU_048466_0_1_1"/>
<dbReference type="InterPro" id="IPR013083">
    <property type="entry name" value="Znf_RING/FYVE/PHD"/>
</dbReference>
<dbReference type="Proteomes" id="UP000054248">
    <property type="component" value="Unassembled WGS sequence"/>
</dbReference>
<dbReference type="PROSITE" id="PS00518">
    <property type="entry name" value="ZF_RING_1"/>
    <property type="match status" value="1"/>
</dbReference>
<protein>
    <recommendedName>
        <fullName evidence="2">RNA polymerase II transcription factor B subunit 3</fullName>
    </recommendedName>
    <alternativeName>
        <fullName evidence="8">RNA polymerase II transcription factor B 38 kDa subunit</fullName>
    </alternativeName>
    <alternativeName>
        <fullName evidence="7">RNA polymerase II transcription factor B p38 subunit</fullName>
    </alternativeName>
</protein>
<organism evidence="13 14">
    <name type="scientific">Tulasnella calospora MUT 4182</name>
    <dbReference type="NCBI Taxonomy" id="1051891"/>
    <lineage>
        <taxon>Eukaryota</taxon>
        <taxon>Fungi</taxon>
        <taxon>Dikarya</taxon>
        <taxon>Basidiomycota</taxon>
        <taxon>Agaricomycotina</taxon>
        <taxon>Agaricomycetes</taxon>
        <taxon>Cantharellales</taxon>
        <taxon>Tulasnellaceae</taxon>
        <taxon>Tulasnella</taxon>
    </lineage>
</organism>
<evidence type="ECO:0000256" key="7">
    <source>
        <dbReference type="ARBA" id="ARBA00029873"/>
    </source>
</evidence>
<dbReference type="STRING" id="1051891.A0A0C3QHN8"/>
<dbReference type="NCBIfam" id="TIGR00570">
    <property type="entry name" value="cdk7"/>
    <property type="match status" value="1"/>
</dbReference>
<evidence type="ECO:0000313" key="13">
    <source>
        <dbReference type="EMBL" id="KIO26156.1"/>
    </source>
</evidence>
<name>A0A0C3QHN8_9AGAM</name>
<dbReference type="InterPro" id="IPR004575">
    <property type="entry name" value="MAT1/Tfb3"/>
</dbReference>
<feature type="region of interest" description="Disordered" evidence="11">
    <location>
        <begin position="223"/>
        <end position="253"/>
    </location>
</feature>
<keyword evidence="3" id="KW-0479">Metal-binding</keyword>
<dbReference type="PANTHER" id="PTHR12683">
    <property type="entry name" value="CDK-ACTIVATING KINASE ASSEMBLY FACTOR MAT1"/>
    <property type="match status" value="1"/>
</dbReference>
<sequence>MHTPVKDPTGKTTEYRDENDTCPVCKSDRFLNKNLRLLVSPCYHRMCEGCIDRIFTLGPAPCPIPGCGTILRKMQFIHQTFEDLTVEKEVGVRRRIAKEFNKRRQDFQDLRSYNDYLEMVEDITFNLINNIKVRETEELIEKNRRENAALIELNIQRDERDVSSLQEEEARERRDREQRAAELRMMEEEEKFEKEREKQAIIDGLATSNTDADRLVAKTRAEAAKRSQARRRPDISNLLSSSTTTSYNNTRNTFAKDEPHVPFTDDWDDCHDRFSLRLPGDQSPYYDPTTIEVRKDVEGKYRAGGYMLEEVWERALRSAVMALDITPLPEDE</sequence>
<dbReference type="Pfam" id="PF17121">
    <property type="entry name" value="zf-C3HC4_5"/>
    <property type="match status" value="1"/>
</dbReference>
<proteinExistence type="predicted"/>
<dbReference type="CDD" id="cd16573">
    <property type="entry name" value="RING-HC_TFB3-like"/>
    <property type="match status" value="1"/>
</dbReference>
<dbReference type="EMBL" id="KN823029">
    <property type="protein sequence ID" value="KIO26156.1"/>
    <property type="molecule type" value="Genomic_DNA"/>
</dbReference>
<dbReference type="GO" id="GO:0006289">
    <property type="term" value="P:nucleotide-excision repair"/>
    <property type="evidence" value="ECO:0007669"/>
    <property type="project" value="InterPro"/>
</dbReference>
<evidence type="ECO:0000256" key="5">
    <source>
        <dbReference type="ARBA" id="ARBA00022833"/>
    </source>
</evidence>
<dbReference type="OrthoDB" id="5963at2759"/>
<dbReference type="InterPro" id="IPR017907">
    <property type="entry name" value="Znf_RING_CS"/>
</dbReference>
<dbReference type="Gene3D" id="3.30.40.10">
    <property type="entry name" value="Zinc/RING finger domain, C3HC4 (zinc finger)"/>
    <property type="match status" value="1"/>
</dbReference>
<keyword evidence="6" id="KW-0539">Nucleus</keyword>
<evidence type="ECO:0000313" key="14">
    <source>
        <dbReference type="Proteomes" id="UP000054248"/>
    </source>
</evidence>
<feature type="compositionally biased region" description="Low complexity" evidence="11">
    <location>
        <begin position="236"/>
        <end position="253"/>
    </location>
</feature>
<dbReference type="InterPro" id="IPR015877">
    <property type="entry name" value="MAT1_centre"/>
</dbReference>
<accession>A0A0C3QHN8</accession>
<keyword evidence="14" id="KW-1185">Reference proteome</keyword>
<comment type="subcellular location">
    <subcellularLocation>
        <location evidence="1">Nucleus</location>
    </subcellularLocation>
</comment>
<reference evidence="14" key="2">
    <citation type="submission" date="2015-01" db="EMBL/GenBank/DDBJ databases">
        <title>Evolutionary Origins and Diversification of the Mycorrhizal Mutualists.</title>
        <authorList>
            <consortium name="DOE Joint Genome Institute"/>
            <consortium name="Mycorrhizal Genomics Consortium"/>
            <person name="Kohler A."/>
            <person name="Kuo A."/>
            <person name="Nagy L.G."/>
            <person name="Floudas D."/>
            <person name="Copeland A."/>
            <person name="Barry K.W."/>
            <person name="Cichocki N."/>
            <person name="Veneault-Fourrey C."/>
            <person name="LaButti K."/>
            <person name="Lindquist E.A."/>
            <person name="Lipzen A."/>
            <person name="Lundell T."/>
            <person name="Morin E."/>
            <person name="Murat C."/>
            <person name="Riley R."/>
            <person name="Ohm R."/>
            <person name="Sun H."/>
            <person name="Tunlid A."/>
            <person name="Henrissat B."/>
            <person name="Grigoriev I.V."/>
            <person name="Hibbett D.S."/>
            <person name="Martin F."/>
        </authorList>
    </citation>
    <scope>NUCLEOTIDE SEQUENCE [LARGE SCALE GENOMIC DNA]</scope>
    <source>
        <strain evidence="14">MUT 4182</strain>
    </source>
</reference>
<evidence type="ECO:0000256" key="8">
    <source>
        <dbReference type="ARBA" id="ARBA00033277"/>
    </source>
</evidence>
<dbReference type="GO" id="GO:0008270">
    <property type="term" value="F:zinc ion binding"/>
    <property type="evidence" value="ECO:0007669"/>
    <property type="project" value="UniProtKB-KW"/>
</dbReference>
<keyword evidence="5" id="KW-0862">Zinc</keyword>
<dbReference type="Pfam" id="PF06391">
    <property type="entry name" value="MAT1"/>
    <property type="match status" value="1"/>
</dbReference>
<keyword evidence="4 9" id="KW-0863">Zinc-finger</keyword>
<dbReference type="FunFam" id="3.30.40.10:FF:000037">
    <property type="entry name" value="Cdk-activating kinase assembly factor MAT1, centre"/>
    <property type="match status" value="1"/>
</dbReference>
<evidence type="ECO:0000256" key="3">
    <source>
        <dbReference type="ARBA" id="ARBA00022723"/>
    </source>
</evidence>
<dbReference type="SUPFAM" id="SSF57850">
    <property type="entry name" value="RING/U-box"/>
    <property type="match status" value="1"/>
</dbReference>
<evidence type="ECO:0000256" key="10">
    <source>
        <dbReference type="SAM" id="Coils"/>
    </source>
</evidence>
<dbReference type="GO" id="GO:0061575">
    <property type="term" value="F:cyclin-dependent protein serine/threonine kinase activator activity"/>
    <property type="evidence" value="ECO:0007669"/>
    <property type="project" value="InterPro"/>
</dbReference>
<evidence type="ECO:0000256" key="1">
    <source>
        <dbReference type="ARBA" id="ARBA00004123"/>
    </source>
</evidence>
<evidence type="ECO:0000259" key="12">
    <source>
        <dbReference type="PROSITE" id="PS50089"/>
    </source>
</evidence>